<evidence type="ECO:0000313" key="1">
    <source>
        <dbReference type="EMBL" id="JAH76394.1"/>
    </source>
</evidence>
<name>A0A0E9VE44_ANGAN</name>
<accession>A0A0E9VE44</accession>
<sequence>MQDNVRTRRTCVLEKTKYAVFQRFPKFATLQVTTFVLLG</sequence>
<protein>
    <submittedName>
        <fullName evidence="1">Uncharacterized protein</fullName>
    </submittedName>
</protein>
<proteinExistence type="predicted"/>
<dbReference type="EMBL" id="GBXM01032183">
    <property type="protein sequence ID" value="JAH76394.1"/>
    <property type="molecule type" value="Transcribed_RNA"/>
</dbReference>
<reference evidence="1" key="1">
    <citation type="submission" date="2014-11" db="EMBL/GenBank/DDBJ databases">
        <authorList>
            <person name="Amaro Gonzalez C."/>
        </authorList>
    </citation>
    <scope>NUCLEOTIDE SEQUENCE</scope>
</reference>
<reference evidence="1" key="2">
    <citation type="journal article" date="2015" name="Fish Shellfish Immunol.">
        <title>Early steps in the European eel (Anguilla anguilla)-Vibrio vulnificus interaction in the gills: Role of the RtxA13 toxin.</title>
        <authorList>
            <person name="Callol A."/>
            <person name="Pajuelo D."/>
            <person name="Ebbesson L."/>
            <person name="Teles M."/>
            <person name="MacKenzie S."/>
            <person name="Amaro C."/>
        </authorList>
    </citation>
    <scope>NUCLEOTIDE SEQUENCE</scope>
</reference>
<dbReference type="AlphaFoldDB" id="A0A0E9VE44"/>
<organism evidence="1">
    <name type="scientific">Anguilla anguilla</name>
    <name type="common">European freshwater eel</name>
    <name type="synonym">Muraena anguilla</name>
    <dbReference type="NCBI Taxonomy" id="7936"/>
    <lineage>
        <taxon>Eukaryota</taxon>
        <taxon>Metazoa</taxon>
        <taxon>Chordata</taxon>
        <taxon>Craniata</taxon>
        <taxon>Vertebrata</taxon>
        <taxon>Euteleostomi</taxon>
        <taxon>Actinopterygii</taxon>
        <taxon>Neopterygii</taxon>
        <taxon>Teleostei</taxon>
        <taxon>Anguilliformes</taxon>
        <taxon>Anguillidae</taxon>
        <taxon>Anguilla</taxon>
    </lineage>
</organism>